<dbReference type="KEGG" id="pox:MB84_08515"/>
<evidence type="ECO:0000313" key="2">
    <source>
        <dbReference type="Proteomes" id="UP000035050"/>
    </source>
</evidence>
<dbReference type="EMBL" id="CP011253">
    <property type="protein sequence ID" value="AKC69511.1"/>
    <property type="molecule type" value="Genomic_DNA"/>
</dbReference>
<evidence type="ECO:0000313" key="1">
    <source>
        <dbReference type="EMBL" id="AKC69511.1"/>
    </source>
</evidence>
<dbReference type="OrthoDB" id="8936910at2"/>
<gene>
    <name evidence="1" type="ORF">MB84_08515</name>
</gene>
<organism evidence="1 2">
    <name type="scientific">Pandoraea oxalativorans</name>
    <dbReference type="NCBI Taxonomy" id="573737"/>
    <lineage>
        <taxon>Bacteria</taxon>
        <taxon>Pseudomonadati</taxon>
        <taxon>Pseudomonadota</taxon>
        <taxon>Betaproteobacteria</taxon>
        <taxon>Burkholderiales</taxon>
        <taxon>Burkholderiaceae</taxon>
        <taxon>Pandoraea</taxon>
    </lineage>
</organism>
<keyword evidence="2" id="KW-1185">Reference proteome</keyword>
<dbReference type="HOGENOM" id="CLU_791894_0_0_4"/>
<proteinExistence type="predicted"/>
<protein>
    <submittedName>
        <fullName evidence="1">Uncharacterized protein</fullName>
    </submittedName>
</protein>
<dbReference type="AlphaFoldDB" id="A0A0E3YC35"/>
<dbReference type="RefSeq" id="WP_046290826.1">
    <property type="nucleotide sequence ID" value="NZ_CP011253.3"/>
</dbReference>
<dbReference type="PATRIC" id="fig|573737.6.peg.2554"/>
<sequence>MPNISEIIGQILTVSGAPPQSHRDSAIAQLKDFTRQFNDGNCPSEQVIDDFMRNFDSTELLGPVLRGLSEEKKEEILRAAARCHVGSFGRGREFLAKSNQLHLVDQDCAALLGALSAEVRAKMIDRAYVGPRGQIVLPVPDIGLHIPLGRTSLGTGEGALTTHEVRGLLMYQEDGCHWLLEIFSAKLAHFDEQTPDTETCHVWSDLIDRYIDRRPIAEFSEVKAVLEALAFTLMTLTDRVCTHGDTEEFPIRRMLVNSAQAYFLVGDHMHCGAALLRLAKFYSAKRNAAEGADAAKLAASVLARDALALWKDGRTSRAVASQQMALCAYAGEAELRGVRRLHVPATTGAGDEPVPLPALVEHISRSDFEAAWARQLSRAEEIHSQLLSNIRSLLGERRLERSRAAPPDATRRSE</sequence>
<dbReference type="Proteomes" id="UP000035050">
    <property type="component" value="Chromosome"/>
</dbReference>
<name>A0A0E3YC35_9BURK</name>
<reference evidence="1" key="1">
    <citation type="submission" date="2016-06" db="EMBL/GenBank/DDBJ databases">
        <title>Pandoraea oxalativorans DSM 23570 Genome Sequencing.</title>
        <authorList>
            <person name="Ee R."/>
            <person name="Lim Y.-L."/>
            <person name="Yong D."/>
            <person name="Yin W.-F."/>
            <person name="Chan K.-G."/>
        </authorList>
    </citation>
    <scope>NUCLEOTIDE SEQUENCE</scope>
    <source>
        <strain evidence="1">DSM 23570</strain>
    </source>
</reference>
<accession>A0A0E3YC35</accession>